<keyword evidence="2" id="KW-0238">DNA-binding</keyword>
<dbReference type="PANTHER" id="PTHR33217:SF7">
    <property type="entry name" value="TRANSPOSASE FOR INSERTION SEQUENCE ELEMENT IS1081"/>
    <property type="match status" value="1"/>
</dbReference>
<comment type="caution">
    <text evidence="4">The sequence shown here is derived from an EMBL/GenBank/DDBJ whole genome shotgun (WGS) entry which is preliminary data.</text>
</comment>
<sequence length="387" mass="43689">MTHRKDFNAIEEAMELLSDAGFEGFTQAFRILLNESMKAERSMALGAGLHERSESRMGYANGYKPKTVATRMGKITFDVPQARGDVDFYPSALEKGIRSERALKIALAEMYIQGVSTRRVTKVMEELCGLEVSSSQVSRATAALDEELSAWRARHVGEIPYLLLDARYENVRHAGSVMRCAVLIAMGVGENGKRSVLGISVSLSEAEVHWRNFLIGLQQRGLHGVRHVVSDAHKGLKAAIEARLTGVPWQRCQFHISQDALSYVPKLDMRKGVGRDLRDVFNAPDKEEAQRRLALAVEKYRKKAPKLSEWMEANVPEGFTVFTLPTEHRRQMRTTNGIENLNRQIKRRTRVANLFPNEESLLRLVTAVVMEISEEWESGRTYLSMKI</sequence>
<evidence type="ECO:0000256" key="1">
    <source>
        <dbReference type="ARBA" id="ARBA00022578"/>
    </source>
</evidence>
<dbReference type="PANTHER" id="PTHR33217">
    <property type="entry name" value="TRANSPOSASE FOR INSERTION SEQUENCE ELEMENT IS1081"/>
    <property type="match status" value="1"/>
</dbReference>
<evidence type="ECO:0000313" key="4">
    <source>
        <dbReference type="EMBL" id="KKL27882.1"/>
    </source>
</evidence>
<dbReference type="GO" id="GO:0003677">
    <property type="term" value="F:DNA binding"/>
    <property type="evidence" value="ECO:0007669"/>
    <property type="project" value="UniProtKB-KW"/>
</dbReference>
<organism evidence="4">
    <name type="scientific">marine sediment metagenome</name>
    <dbReference type="NCBI Taxonomy" id="412755"/>
    <lineage>
        <taxon>unclassified sequences</taxon>
        <taxon>metagenomes</taxon>
        <taxon>ecological metagenomes</taxon>
    </lineage>
</organism>
<dbReference type="GO" id="GO:0004803">
    <property type="term" value="F:transposase activity"/>
    <property type="evidence" value="ECO:0007669"/>
    <property type="project" value="InterPro"/>
</dbReference>
<dbReference type="AlphaFoldDB" id="A0A0F9CN68"/>
<keyword evidence="1" id="KW-0815">Transposition</keyword>
<accession>A0A0F9CN68</accession>
<name>A0A0F9CN68_9ZZZZ</name>
<protein>
    <recommendedName>
        <fullName evidence="5">Mutator family transposase</fullName>
    </recommendedName>
</protein>
<keyword evidence="3" id="KW-0233">DNA recombination</keyword>
<proteinExistence type="predicted"/>
<reference evidence="4" key="1">
    <citation type="journal article" date="2015" name="Nature">
        <title>Complex archaea that bridge the gap between prokaryotes and eukaryotes.</title>
        <authorList>
            <person name="Spang A."/>
            <person name="Saw J.H."/>
            <person name="Jorgensen S.L."/>
            <person name="Zaremba-Niedzwiedzka K."/>
            <person name="Martijn J."/>
            <person name="Lind A.E."/>
            <person name="van Eijk R."/>
            <person name="Schleper C."/>
            <person name="Guy L."/>
            <person name="Ettema T.J."/>
        </authorList>
    </citation>
    <scope>NUCLEOTIDE SEQUENCE</scope>
</reference>
<evidence type="ECO:0000256" key="3">
    <source>
        <dbReference type="ARBA" id="ARBA00023172"/>
    </source>
</evidence>
<dbReference type="EMBL" id="LAZR01035301">
    <property type="protein sequence ID" value="KKL27882.1"/>
    <property type="molecule type" value="Genomic_DNA"/>
</dbReference>
<evidence type="ECO:0000256" key="2">
    <source>
        <dbReference type="ARBA" id="ARBA00023125"/>
    </source>
</evidence>
<dbReference type="GO" id="GO:0006313">
    <property type="term" value="P:DNA transposition"/>
    <property type="evidence" value="ECO:0007669"/>
    <property type="project" value="InterPro"/>
</dbReference>
<dbReference type="Pfam" id="PF00872">
    <property type="entry name" value="Transposase_mut"/>
    <property type="match status" value="1"/>
</dbReference>
<dbReference type="NCBIfam" id="NF033543">
    <property type="entry name" value="transpos_IS256"/>
    <property type="match status" value="1"/>
</dbReference>
<gene>
    <name evidence="4" type="ORF">LCGC14_2380710</name>
</gene>
<dbReference type="InterPro" id="IPR001207">
    <property type="entry name" value="Transposase_mutator"/>
</dbReference>
<evidence type="ECO:0008006" key="5">
    <source>
        <dbReference type="Google" id="ProtNLM"/>
    </source>
</evidence>